<dbReference type="OrthoDB" id="3196451at2759"/>
<dbReference type="InterPro" id="IPR035840">
    <property type="entry name" value="Chimaerin_SH2"/>
</dbReference>
<name>E4XBP5_OIKDI</name>
<keyword evidence="2" id="KW-0727">SH2 domain</keyword>
<sequence length="257" mass="29179">MQFLQNDYLLELEQMAPEPRARTCRHLVDSRPSFFNIEYHGKISRERAAMLCRSDGEFLIRECSSDASQHILVLRCNGEIKNYRLYYDSINRLYSVGEKSFENVVDLVRDGLIHLFIESRAKSYIDNMEKRSVYVDIKRAIESEEEIDARMVQSSPYAAMPVDSYISESSSSGLYSQSDESSSEPIYEAISDSDISTDFSRKISLGTIGTQQSSFSNMSTGSTGRRSTTSSESESIQLPVSAKKVVFFLNMSRTDIF</sequence>
<proteinExistence type="predicted"/>
<reference evidence="5" key="1">
    <citation type="journal article" date="2010" name="Science">
        <title>Plasticity of animal genome architecture unmasked by rapid evolution of a pelagic tunicate.</title>
        <authorList>
            <person name="Denoeud F."/>
            <person name="Henriet S."/>
            <person name="Mungpakdee S."/>
            <person name="Aury J.M."/>
            <person name="Da Silva C."/>
            <person name="Brinkmann H."/>
            <person name="Mikhaleva J."/>
            <person name="Olsen L.C."/>
            <person name="Jubin C."/>
            <person name="Canestro C."/>
            <person name="Bouquet J.M."/>
            <person name="Danks G."/>
            <person name="Poulain J."/>
            <person name="Campsteijn C."/>
            <person name="Adamski M."/>
            <person name="Cross I."/>
            <person name="Yadetie F."/>
            <person name="Muffato M."/>
            <person name="Louis A."/>
            <person name="Butcher S."/>
            <person name="Tsagkogeorga G."/>
            <person name="Konrad A."/>
            <person name="Singh S."/>
            <person name="Jensen M.F."/>
            <person name="Cong E.H."/>
            <person name="Eikeseth-Otteraa H."/>
            <person name="Noel B."/>
            <person name="Anthouard V."/>
            <person name="Porcel B.M."/>
            <person name="Kachouri-Lafond R."/>
            <person name="Nishino A."/>
            <person name="Ugolini M."/>
            <person name="Chourrout P."/>
            <person name="Nishida H."/>
            <person name="Aasland R."/>
            <person name="Huzurbazar S."/>
            <person name="Westhof E."/>
            <person name="Delsuc F."/>
            <person name="Lehrach H."/>
            <person name="Reinhardt R."/>
            <person name="Weissenbach J."/>
            <person name="Roy S.W."/>
            <person name="Artiguenave F."/>
            <person name="Postlethwait J.H."/>
            <person name="Manak J.R."/>
            <person name="Thompson E.M."/>
            <person name="Jaillon O."/>
            <person name="Du Pasquier L."/>
            <person name="Boudinot P."/>
            <person name="Liberles D.A."/>
            <person name="Volff J.N."/>
            <person name="Philippe H."/>
            <person name="Lenhard B."/>
            <person name="Roest Crollius H."/>
            <person name="Wincker P."/>
            <person name="Chourrout D."/>
        </authorList>
    </citation>
    <scope>NUCLEOTIDE SEQUENCE [LARGE SCALE GENOMIC DNA]</scope>
</reference>
<feature type="domain" description="SH2" evidence="4">
    <location>
        <begin position="38"/>
        <end position="109"/>
    </location>
</feature>
<organism evidence="5">
    <name type="scientific">Oikopleura dioica</name>
    <name type="common">Tunicate</name>
    <dbReference type="NCBI Taxonomy" id="34765"/>
    <lineage>
        <taxon>Eukaryota</taxon>
        <taxon>Metazoa</taxon>
        <taxon>Chordata</taxon>
        <taxon>Tunicata</taxon>
        <taxon>Appendicularia</taxon>
        <taxon>Copelata</taxon>
        <taxon>Oikopleuridae</taxon>
        <taxon>Oikopleura</taxon>
    </lineage>
</organism>
<feature type="compositionally biased region" description="Low complexity" evidence="3">
    <location>
        <begin position="219"/>
        <end position="235"/>
    </location>
</feature>
<dbReference type="PANTHER" id="PTHR46075">
    <property type="entry name" value="CHIMERIN FAMILY MEMBER"/>
    <property type="match status" value="1"/>
</dbReference>
<dbReference type="InterPro" id="IPR036860">
    <property type="entry name" value="SH2_dom_sf"/>
</dbReference>
<dbReference type="AlphaFoldDB" id="E4XBP5"/>
<dbReference type="PROSITE" id="PS50001">
    <property type="entry name" value="SH2"/>
    <property type="match status" value="1"/>
</dbReference>
<accession>E4XBP5</accession>
<dbReference type="SUPFAM" id="SSF55550">
    <property type="entry name" value="SH2 domain"/>
    <property type="match status" value="1"/>
</dbReference>
<dbReference type="SMART" id="SM00252">
    <property type="entry name" value="SH2"/>
    <property type="match status" value="1"/>
</dbReference>
<dbReference type="Gene3D" id="3.30.505.10">
    <property type="entry name" value="SH2 domain"/>
    <property type="match status" value="1"/>
</dbReference>
<dbReference type="GO" id="GO:0005096">
    <property type="term" value="F:GTPase activator activity"/>
    <property type="evidence" value="ECO:0007669"/>
    <property type="project" value="UniProtKB-KW"/>
</dbReference>
<dbReference type="InParanoid" id="E4XBP5"/>
<dbReference type="InterPro" id="IPR051854">
    <property type="entry name" value="Rho-type_GAP"/>
</dbReference>
<evidence type="ECO:0000313" key="5">
    <source>
        <dbReference type="EMBL" id="CBY09020.1"/>
    </source>
</evidence>
<evidence type="ECO:0000313" key="6">
    <source>
        <dbReference type="Proteomes" id="UP000001307"/>
    </source>
</evidence>
<evidence type="ECO:0000259" key="4">
    <source>
        <dbReference type="PROSITE" id="PS50001"/>
    </source>
</evidence>
<evidence type="ECO:0000256" key="3">
    <source>
        <dbReference type="SAM" id="MobiDB-lite"/>
    </source>
</evidence>
<dbReference type="Pfam" id="PF00017">
    <property type="entry name" value="SH2"/>
    <property type="match status" value="1"/>
</dbReference>
<evidence type="ECO:0000256" key="2">
    <source>
        <dbReference type="PROSITE-ProRule" id="PRU00191"/>
    </source>
</evidence>
<dbReference type="PANTHER" id="PTHR46075:SF2">
    <property type="entry name" value="RHO GTPASE ACTIVATING PROTEIN AT 5A, ISOFORM A"/>
    <property type="match status" value="1"/>
</dbReference>
<dbReference type="InterPro" id="IPR000980">
    <property type="entry name" value="SH2"/>
</dbReference>
<dbReference type="CDD" id="cd10352">
    <property type="entry name" value="SH2_a2chimerin_b2chimerin"/>
    <property type="match status" value="1"/>
</dbReference>
<evidence type="ECO:0000256" key="1">
    <source>
        <dbReference type="ARBA" id="ARBA00022468"/>
    </source>
</evidence>
<protein>
    <recommendedName>
        <fullName evidence="4">SH2 domain-containing protein</fullName>
    </recommendedName>
</protein>
<keyword evidence="1" id="KW-0343">GTPase activation</keyword>
<dbReference type="Proteomes" id="UP000001307">
    <property type="component" value="Unassembled WGS sequence"/>
</dbReference>
<gene>
    <name evidence="5" type="ORF">GSOID_T00006549001</name>
</gene>
<feature type="region of interest" description="Disordered" evidence="3">
    <location>
        <begin position="211"/>
        <end position="235"/>
    </location>
</feature>
<dbReference type="EMBL" id="FN653034">
    <property type="protein sequence ID" value="CBY09020.1"/>
    <property type="molecule type" value="Genomic_DNA"/>
</dbReference>
<keyword evidence="6" id="KW-1185">Reference proteome</keyword>